<comment type="caution">
    <text evidence="1">The sequence shown here is derived from an EMBL/GenBank/DDBJ whole genome shotgun (WGS) entry which is preliminary data.</text>
</comment>
<dbReference type="Pfam" id="PF09965">
    <property type="entry name" value="DUF2199"/>
    <property type="match status" value="1"/>
</dbReference>
<dbReference type="RefSeq" id="WP_209643813.1">
    <property type="nucleotide sequence ID" value="NZ_JAGINW010000001.1"/>
</dbReference>
<keyword evidence="2" id="KW-1185">Reference proteome</keyword>
<proteinExistence type="predicted"/>
<evidence type="ECO:0000313" key="2">
    <source>
        <dbReference type="Proteomes" id="UP001519332"/>
    </source>
</evidence>
<gene>
    <name evidence="1" type="ORF">JOF56_007170</name>
</gene>
<accession>A0ABS4TQV3</accession>
<evidence type="ECO:0008006" key="3">
    <source>
        <dbReference type="Google" id="ProtNLM"/>
    </source>
</evidence>
<dbReference type="EMBL" id="JAGINW010000001">
    <property type="protein sequence ID" value="MBP2326785.1"/>
    <property type="molecule type" value="Genomic_DNA"/>
</dbReference>
<reference evidence="1 2" key="1">
    <citation type="submission" date="2021-03" db="EMBL/GenBank/DDBJ databases">
        <title>Sequencing the genomes of 1000 actinobacteria strains.</title>
        <authorList>
            <person name="Klenk H.-P."/>
        </authorList>
    </citation>
    <scope>NUCLEOTIDE SEQUENCE [LARGE SCALE GENOMIC DNA]</scope>
    <source>
        <strain evidence="1 2">DSM 46670</strain>
    </source>
</reference>
<name>A0ABS4TQV3_9PSEU</name>
<evidence type="ECO:0000313" key="1">
    <source>
        <dbReference type="EMBL" id="MBP2326785.1"/>
    </source>
</evidence>
<protein>
    <recommendedName>
        <fullName evidence="3">DUF2199 domain-containing protein</fullName>
    </recommendedName>
</protein>
<dbReference type="InterPro" id="IPR018697">
    <property type="entry name" value="DUF2199"/>
</dbReference>
<organism evidence="1 2">
    <name type="scientific">Kibdelosporangium banguiense</name>
    <dbReference type="NCBI Taxonomy" id="1365924"/>
    <lineage>
        <taxon>Bacteria</taxon>
        <taxon>Bacillati</taxon>
        <taxon>Actinomycetota</taxon>
        <taxon>Actinomycetes</taxon>
        <taxon>Pseudonocardiales</taxon>
        <taxon>Pseudonocardiaceae</taxon>
        <taxon>Kibdelosporangium</taxon>
    </lineage>
</organism>
<sequence length="297" mass="33063">MVADQTVRCGCCDAPIAVTDRMDIRAMLPDAAIGLPEENLHEITPGLLRVDGLGSFARCLLPVRLSGDLEVVFGVWIKIGDADLDHVAAVWDKRDYVDVVLHGTFANSIIPWGDAILGAPVTAMVQDVDEIPYIEASDDAEFEKLLTDVWDRDHVLSRFAHALPVAVRETIGERWSIERSAGMAARVVETGATQYSGPGRTVFVDELRDPMNRTADEMLAQMLENFPELPPEQIFTTRNGDEIRDARWLTQDVDGEIRHELYGYAIRPGSMMAIVCIHDTPEDHAWAMHVFNSIRNV</sequence>
<dbReference type="Proteomes" id="UP001519332">
    <property type="component" value="Unassembled WGS sequence"/>
</dbReference>